<name>A0AA35Y2P0_9PROT</name>
<proteinExistence type="predicted"/>
<dbReference type="AlphaFoldDB" id="A0AA35Y2P0"/>
<keyword evidence="2" id="KW-1185">Reference proteome</keyword>
<evidence type="ECO:0000313" key="1">
    <source>
        <dbReference type="EMBL" id="CAI9119464.1"/>
    </source>
</evidence>
<dbReference type="Proteomes" id="UP001176960">
    <property type="component" value="Unassembled WGS sequence"/>
</dbReference>
<protein>
    <submittedName>
        <fullName evidence="1">Uncharacterized protein</fullName>
    </submittedName>
</protein>
<reference evidence="1" key="1">
    <citation type="submission" date="2023-03" db="EMBL/GenBank/DDBJ databases">
        <authorList>
            <person name="Cleenwerck I."/>
        </authorList>
    </citation>
    <scope>NUCLEOTIDE SEQUENCE</scope>
    <source>
        <strain evidence="1">LMG 32879</strain>
    </source>
</reference>
<dbReference type="InterPro" id="IPR007739">
    <property type="entry name" value="RgpF"/>
</dbReference>
<dbReference type="Pfam" id="PF05045">
    <property type="entry name" value="RgpF"/>
    <property type="match status" value="1"/>
</dbReference>
<gene>
    <name evidence="1" type="ORF">LMG32879_000279</name>
</gene>
<organism evidence="1 2">
    <name type="scientific">Brytella acorum</name>
    <dbReference type="NCBI Taxonomy" id="2959299"/>
    <lineage>
        <taxon>Bacteria</taxon>
        <taxon>Pseudomonadati</taxon>
        <taxon>Pseudomonadota</taxon>
        <taxon>Alphaproteobacteria</taxon>
        <taxon>Acetobacterales</taxon>
        <taxon>Acetobacteraceae</taxon>
        <taxon>Brytella</taxon>
    </lineage>
</organism>
<comment type="caution">
    <text evidence="1">The sequence shown here is derived from an EMBL/GenBank/DDBJ whole genome shotgun (WGS) entry which is preliminary data.</text>
</comment>
<sequence>MTATCLFAHYDPVPTIAPQTQHLLRQIVECGYRVHVALSGHDDALLDVAKRMFPGLPITFHLRPNAGLDFGAWQDLIAKGVTEGATEILLANDSVFGPLTPLPPLVRRMRARNTDVWGMVASRAVVDHIQSWFIAFSAESFAHPAVRRIFEQPFADMTKEEIVLHGELGLGLALKAAGLRVQAAWEPKRGLAKLLATNPMHTDWRAVLKSGRVPFIKTELLRDNPSGIPDTQDWRKLIPDPAFFNPAWIDAYLASHPPRPGVRHATWRGRLVQAVAAEDRWSSLARFAAASLRTRS</sequence>
<evidence type="ECO:0000313" key="2">
    <source>
        <dbReference type="Proteomes" id="UP001176960"/>
    </source>
</evidence>
<dbReference type="EMBL" id="CATKSH010000001">
    <property type="protein sequence ID" value="CAI9119464.1"/>
    <property type="molecule type" value="Genomic_DNA"/>
</dbReference>
<dbReference type="RefSeq" id="WP_289842693.1">
    <property type="nucleotide sequence ID" value="NZ_CATKSH010000001.1"/>
</dbReference>
<accession>A0AA35Y2P0</accession>